<evidence type="ECO:0000313" key="2">
    <source>
        <dbReference type="Proteomes" id="UP000601435"/>
    </source>
</evidence>
<dbReference type="AlphaFoldDB" id="A0A813APE8"/>
<dbReference type="EMBL" id="CAJNJA010062081">
    <property type="protein sequence ID" value="CAE7875471.1"/>
    <property type="molecule type" value="Genomic_DNA"/>
</dbReference>
<evidence type="ECO:0000313" key="1">
    <source>
        <dbReference type="EMBL" id="CAE7875471.1"/>
    </source>
</evidence>
<keyword evidence="2" id="KW-1185">Reference proteome</keyword>
<reference evidence="1" key="1">
    <citation type="submission" date="2021-02" db="EMBL/GenBank/DDBJ databases">
        <authorList>
            <person name="Dougan E. K."/>
            <person name="Rhodes N."/>
            <person name="Thang M."/>
            <person name="Chan C."/>
        </authorList>
    </citation>
    <scope>NUCLEOTIDE SEQUENCE</scope>
</reference>
<dbReference type="Proteomes" id="UP000601435">
    <property type="component" value="Unassembled WGS sequence"/>
</dbReference>
<protein>
    <submittedName>
        <fullName evidence="1">Uncharacterized protein</fullName>
    </submittedName>
</protein>
<gene>
    <name evidence="1" type="ORF">SNEC2469_LOCUS28497</name>
</gene>
<name>A0A813APE8_9DINO</name>
<accession>A0A813APE8</accession>
<comment type="caution">
    <text evidence="1">The sequence shown here is derived from an EMBL/GenBank/DDBJ whole genome shotgun (WGS) entry which is preliminary data.</text>
</comment>
<feature type="non-terminal residue" evidence="1">
    <location>
        <position position="87"/>
    </location>
</feature>
<proteinExistence type="predicted"/>
<sequence>ESATGFKSQAFQPRGIKQSTALMGSKDTLCKVVMLNIGLEDMLTHFTVAVGFKKTLAFQPRLEDALAPFTMEESVAGIKQSTGGLDK</sequence>
<organism evidence="1 2">
    <name type="scientific">Symbiodinium necroappetens</name>
    <dbReference type="NCBI Taxonomy" id="1628268"/>
    <lineage>
        <taxon>Eukaryota</taxon>
        <taxon>Sar</taxon>
        <taxon>Alveolata</taxon>
        <taxon>Dinophyceae</taxon>
        <taxon>Suessiales</taxon>
        <taxon>Symbiodiniaceae</taxon>
        <taxon>Symbiodinium</taxon>
    </lineage>
</organism>